<name>A0A4Y7WL09_9BACI</name>
<dbReference type="EMBL" id="SNUX01000002">
    <property type="protein sequence ID" value="TES49180.1"/>
    <property type="molecule type" value="Genomic_DNA"/>
</dbReference>
<dbReference type="Proteomes" id="UP000298210">
    <property type="component" value="Unassembled WGS sequence"/>
</dbReference>
<dbReference type="RefSeq" id="WP_134258788.1">
    <property type="nucleotide sequence ID" value="NZ_LDIM01000006.1"/>
</dbReference>
<evidence type="ECO:0000313" key="1">
    <source>
        <dbReference type="EMBL" id="TES49180.1"/>
    </source>
</evidence>
<reference evidence="1 2" key="1">
    <citation type="submission" date="2019-03" db="EMBL/GenBank/DDBJ databases">
        <authorList>
            <person name="Liu G."/>
        </authorList>
    </citation>
    <scope>NUCLEOTIDE SEQUENCE [LARGE SCALE GENOMIC DNA]</scope>
    <source>
        <strain evidence="1 2">DSM 19099</strain>
    </source>
</reference>
<evidence type="ECO:0000313" key="2">
    <source>
        <dbReference type="Proteomes" id="UP000298210"/>
    </source>
</evidence>
<comment type="caution">
    <text evidence="1">The sequence shown here is derived from an EMBL/GenBank/DDBJ whole genome shotgun (WGS) entry which is preliminary data.</text>
</comment>
<organism evidence="1 2">
    <name type="scientific">Shouchella lehensis</name>
    <dbReference type="NCBI Taxonomy" id="300825"/>
    <lineage>
        <taxon>Bacteria</taxon>
        <taxon>Bacillati</taxon>
        <taxon>Bacillota</taxon>
        <taxon>Bacilli</taxon>
        <taxon>Bacillales</taxon>
        <taxon>Bacillaceae</taxon>
        <taxon>Shouchella</taxon>
    </lineage>
</organism>
<accession>A0A4Y7WL09</accession>
<protein>
    <submittedName>
        <fullName evidence="1">Cytoplasmic protein</fullName>
    </submittedName>
</protein>
<dbReference type="AlphaFoldDB" id="A0A4Y7WL09"/>
<sequence length="89" mass="10471">MSDQAKKQPKFNEKDAHRFSHHHREALERDRACGCFFCIKVFNPKEIREWTDENQTAICPYCGVDSLIGESSGFPMTVPFLKKMKEDWF</sequence>
<proteinExistence type="predicted"/>
<gene>
    <name evidence="1" type="ORF">E2L03_06775</name>
</gene>